<keyword evidence="5" id="KW-1185">Reference proteome</keyword>
<keyword evidence="2" id="KW-0560">Oxidoreductase</keyword>
<comment type="caution">
    <text evidence="4">The sequence shown here is derived from an EMBL/GenBank/DDBJ whole genome shotgun (WGS) entry which is preliminary data.</text>
</comment>
<dbReference type="InterPro" id="IPR020904">
    <property type="entry name" value="Sc_DH/Rdtase_CS"/>
</dbReference>
<dbReference type="SUPFAM" id="SSF51735">
    <property type="entry name" value="NAD(P)-binding Rossmann-fold domains"/>
    <property type="match status" value="1"/>
</dbReference>
<gene>
    <name evidence="4" type="ORF">EU557_23130</name>
</gene>
<dbReference type="Pfam" id="PF00106">
    <property type="entry name" value="adh_short"/>
    <property type="match status" value="1"/>
</dbReference>
<reference evidence="4 5" key="1">
    <citation type="submission" date="2019-04" db="EMBL/GenBank/DDBJ databases">
        <authorList>
            <person name="Feng G."/>
            <person name="Zhang J."/>
            <person name="Zhu H."/>
        </authorList>
    </citation>
    <scope>NUCLEOTIDE SEQUENCE [LARGE SCALE GENOMIC DNA]</scope>
    <source>
        <strain evidence="4 5">JCM 19491</strain>
    </source>
</reference>
<dbReference type="RefSeq" id="WP_135532854.1">
    <property type="nucleotide sequence ID" value="NZ_SRKZ01000008.1"/>
</dbReference>
<organism evidence="4 5">
    <name type="scientific">Hymenobacter wooponensis</name>
    <dbReference type="NCBI Taxonomy" id="1525360"/>
    <lineage>
        <taxon>Bacteria</taxon>
        <taxon>Pseudomonadati</taxon>
        <taxon>Bacteroidota</taxon>
        <taxon>Cytophagia</taxon>
        <taxon>Cytophagales</taxon>
        <taxon>Hymenobacteraceae</taxon>
        <taxon>Hymenobacter</taxon>
    </lineage>
</organism>
<dbReference type="PRINTS" id="PR00081">
    <property type="entry name" value="GDHRDH"/>
</dbReference>
<name>A0A4Z0MEE7_9BACT</name>
<evidence type="ECO:0000256" key="3">
    <source>
        <dbReference type="RuleBase" id="RU000363"/>
    </source>
</evidence>
<evidence type="ECO:0000313" key="5">
    <source>
        <dbReference type="Proteomes" id="UP000298284"/>
    </source>
</evidence>
<dbReference type="PANTHER" id="PTHR43976">
    <property type="entry name" value="SHORT CHAIN DEHYDROGENASE"/>
    <property type="match status" value="1"/>
</dbReference>
<dbReference type="InterPro" id="IPR002347">
    <property type="entry name" value="SDR_fam"/>
</dbReference>
<dbReference type="InterPro" id="IPR036291">
    <property type="entry name" value="NAD(P)-bd_dom_sf"/>
</dbReference>
<dbReference type="PRINTS" id="PR00080">
    <property type="entry name" value="SDRFAMILY"/>
</dbReference>
<sequence length="273" mass="29368">MTAVSTHTILITGASSGIGLATARYFVQRGWQVVATMRTPHKAPADLLTLANVLVLPLDVLDVASIEAAVAAALHAFGHLDVLFNNAGYALAGAFEALSPAQVQQQFNTNVYGVMNVTRAVLPHFRARRQGLILTTTSVGGHIAFPLYSVYNATKFAVEGFMEGLQYEVKQFNIQVRTIVPGTVRTDFTAAIEYVPAPAYDPYAQRVHDQTLASYAQAATPESVARVVFAAATRGGTSARVLAGSQPKLVYLLRWLLPHRVFASLLNRTNGGQ</sequence>
<evidence type="ECO:0000256" key="2">
    <source>
        <dbReference type="ARBA" id="ARBA00023002"/>
    </source>
</evidence>
<comment type="similarity">
    <text evidence="1 3">Belongs to the short-chain dehydrogenases/reductases (SDR) family.</text>
</comment>
<proteinExistence type="inferred from homology"/>
<dbReference type="EMBL" id="SRKZ01000008">
    <property type="protein sequence ID" value="TGD77668.1"/>
    <property type="molecule type" value="Genomic_DNA"/>
</dbReference>
<accession>A0A4Z0MEE7</accession>
<dbReference type="AlphaFoldDB" id="A0A4Z0MEE7"/>
<evidence type="ECO:0000313" key="4">
    <source>
        <dbReference type="EMBL" id="TGD77668.1"/>
    </source>
</evidence>
<evidence type="ECO:0000256" key="1">
    <source>
        <dbReference type="ARBA" id="ARBA00006484"/>
    </source>
</evidence>
<dbReference type="GO" id="GO:0016491">
    <property type="term" value="F:oxidoreductase activity"/>
    <property type="evidence" value="ECO:0007669"/>
    <property type="project" value="UniProtKB-KW"/>
</dbReference>
<dbReference type="CDD" id="cd05374">
    <property type="entry name" value="17beta-HSD-like_SDR_c"/>
    <property type="match status" value="1"/>
</dbReference>
<dbReference type="OrthoDB" id="9786056at2"/>
<dbReference type="PANTHER" id="PTHR43976:SF16">
    <property type="entry name" value="SHORT-CHAIN DEHYDROGENASE_REDUCTASE FAMILY PROTEIN"/>
    <property type="match status" value="1"/>
</dbReference>
<protein>
    <submittedName>
        <fullName evidence="4">SDR family oxidoreductase</fullName>
    </submittedName>
</protein>
<dbReference type="Gene3D" id="3.40.50.720">
    <property type="entry name" value="NAD(P)-binding Rossmann-like Domain"/>
    <property type="match status" value="1"/>
</dbReference>
<dbReference type="InterPro" id="IPR051911">
    <property type="entry name" value="SDR_oxidoreductase"/>
</dbReference>
<dbReference type="PROSITE" id="PS00061">
    <property type="entry name" value="ADH_SHORT"/>
    <property type="match status" value="1"/>
</dbReference>
<dbReference type="Proteomes" id="UP000298284">
    <property type="component" value="Unassembled WGS sequence"/>
</dbReference>